<dbReference type="InterPro" id="IPR003661">
    <property type="entry name" value="HisK_dim/P_dom"/>
</dbReference>
<protein>
    <recommendedName>
        <fullName evidence="3">histidine kinase</fullName>
        <ecNumber evidence="3">2.7.13.3</ecNumber>
    </recommendedName>
</protein>
<evidence type="ECO:0000256" key="5">
    <source>
        <dbReference type="ARBA" id="ARBA00022553"/>
    </source>
</evidence>
<evidence type="ECO:0000256" key="7">
    <source>
        <dbReference type="ARBA" id="ARBA00022741"/>
    </source>
</evidence>
<dbReference type="EMBL" id="MGFH01000051">
    <property type="protein sequence ID" value="OGM06818.1"/>
    <property type="molecule type" value="Genomic_DNA"/>
</dbReference>
<dbReference type="PRINTS" id="PR00344">
    <property type="entry name" value="BCTRLSENSOR"/>
</dbReference>
<dbReference type="Proteomes" id="UP000178735">
    <property type="component" value="Unassembled WGS sequence"/>
</dbReference>
<dbReference type="InterPro" id="IPR050351">
    <property type="entry name" value="BphY/WalK/GraS-like"/>
</dbReference>
<dbReference type="Pfam" id="PF13492">
    <property type="entry name" value="GAF_3"/>
    <property type="match status" value="1"/>
</dbReference>
<dbReference type="Gene3D" id="1.10.287.130">
    <property type="match status" value="1"/>
</dbReference>
<dbReference type="Gene3D" id="3.30.565.10">
    <property type="entry name" value="Histidine kinase-like ATPase, C-terminal domain"/>
    <property type="match status" value="1"/>
</dbReference>
<dbReference type="InterPro" id="IPR005467">
    <property type="entry name" value="His_kinase_dom"/>
</dbReference>
<dbReference type="InterPro" id="IPR013656">
    <property type="entry name" value="PAS_4"/>
</dbReference>
<dbReference type="Gene3D" id="3.30.450.40">
    <property type="match status" value="1"/>
</dbReference>
<dbReference type="InterPro" id="IPR000014">
    <property type="entry name" value="PAS"/>
</dbReference>
<organism evidence="13 14">
    <name type="scientific">Candidatus Wallbacteria bacterium GWC2_49_35</name>
    <dbReference type="NCBI Taxonomy" id="1817813"/>
    <lineage>
        <taxon>Bacteria</taxon>
        <taxon>Candidatus Walliibacteriota</taxon>
    </lineage>
</organism>
<evidence type="ECO:0000256" key="10">
    <source>
        <dbReference type="ARBA" id="ARBA00023012"/>
    </source>
</evidence>
<dbReference type="PROSITE" id="PS50109">
    <property type="entry name" value="HIS_KIN"/>
    <property type="match status" value="1"/>
</dbReference>
<gene>
    <name evidence="13" type="ORF">A2008_02475</name>
</gene>
<dbReference type="Pfam" id="PF00512">
    <property type="entry name" value="HisKA"/>
    <property type="match status" value="1"/>
</dbReference>
<dbReference type="InterPro" id="IPR003594">
    <property type="entry name" value="HATPase_dom"/>
</dbReference>
<dbReference type="InterPro" id="IPR036097">
    <property type="entry name" value="HisK_dim/P_sf"/>
</dbReference>
<dbReference type="EC" id="2.7.13.3" evidence="3"/>
<dbReference type="CDD" id="cd00130">
    <property type="entry name" value="PAS"/>
    <property type="match status" value="1"/>
</dbReference>
<dbReference type="GO" id="GO:0004721">
    <property type="term" value="F:phosphoprotein phosphatase activity"/>
    <property type="evidence" value="ECO:0007669"/>
    <property type="project" value="TreeGrafter"/>
</dbReference>
<keyword evidence="10" id="KW-0902">Two-component regulatory system</keyword>
<dbReference type="FunFam" id="3.30.565.10:FF:000023">
    <property type="entry name" value="PAS domain-containing sensor histidine kinase"/>
    <property type="match status" value="1"/>
</dbReference>
<dbReference type="GO" id="GO:0016036">
    <property type="term" value="P:cellular response to phosphate starvation"/>
    <property type="evidence" value="ECO:0007669"/>
    <property type="project" value="TreeGrafter"/>
</dbReference>
<comment type="subcellular location">
    <subcellularLocation>
        <location evidence="2">Cell membrane</location>
    </subcellularLocation>
</comment>
<dbReference type="SMART" id="SM00065">
    <property type="entry name" value="GAF"/>
    <property type="match status" value="1"/>
</dbReference>
<evidence type="ECO:0000256" key="11">
    <source>
        <dbReference type="ARBA" id="ARBA00023136"/>
    </source>
</evidence>
<dbReference type="Pfam" id="PF02518">
    <property type="entry name" value="HATPase_c"/>
    <property type="match status" value="1"/>
</dbReference>
<dbReference type="Pfam" id="PF08448">
    <property type="entry name" value="PAS_4"/>
    <property type="match status" value="1"/>
</dbReference>
<evidence type="ECO:0000313" key="13">
    <source>
        <dbReference type="EMBL" id="OGM06818.1"/>
    </source>
</evidence>
<dbReference type="AlphaFoldDB" id="A0A1F7WXC9"/>
<dbReference type="PANTHER" id="PTHR45453:SF1">
    <property type="entry name" value="PHOSPHATE REGULON SENSOR PROTEIN PHOR"/>
    <property type="match status" value="1"/>
</dbReference>
<evidence type="ECO:0000256" key="6">
    <source>
        <dbReference type="ARBA" id="ARBA00022679"/>
    </source>
</evidence>
<dbReference type="SMART" id="SM00388">
    <property type="entry name" value="HisKA"/>
    <property type="match status" value="1"/>
</dbReference>
<dbReference type="GO" id="GO:0005524">
    <property type="term" value="F:ATP binding"/>
    <property type="evidence" value="ECO:0007669"/>
    <property type="project" value="UniProtKB-KW"/>
</dbReference>
<keyword evidence="5" id="KW-0597">Phosphoprotein</keyword>
<dbReference type="CDD" id="cd00082">
    <property type="entry name" value="HisKA"/>
    <property type="match status" value="1"/>
</dbReference>
<dbReference type="GO" id="GO:0000155">
    <property type="term" value="F:phosphorelay sensor kinase activity"/>
    <property type="evidence" value="ECO:0007669"/>
    <property type="project" value="InterPro"/>
</dbReference>
<proteinExistence type="predicted"/>
<sequence length="560" mass="62039">MAVQEIGNLDLSQVNDTQKIEILKKINTDLKSSLDDIISILTKFSEAISIKFDLKNLLELVCDTLKDIVKYNAIAITIYDGAKDSFNYMALRNVEPAIDSKIKNIIADGLAHWSISQKRSIVLPDAENEAEATVLIVPLITQMETIGVIFMYCNKTPESFMQQDLEFLNILGAQSAIAIKNTFLYNEMGSKNQDLANLKNYLNDVINNMVTGIIVMDMQGVIRTYNHVSENLICVSAGATIGKKYASVLPASISEKIGEALIEIADSAGLKNKASHELEVDYCETGRVIPLRISYNCIKDSASKVFAVIFMLRDMSESREIQRLREIDKIKSELVANVSHELRTPLTSIKAYSETLIDIVGTEDVDTQKEFLNIICQESERLTNLISNLLDLSKLEAGDFKLELSEVNLAEIVKKCALLVKEMASQKGVSITVELPQQSSAVKCDASKIEQVVINLLSNSIKYNKPEGGKVDVSLKENRGSFELMIRDTGIGIPKESCDKIFEKFYRVDSSLTYQVSGTGLGLAIVKHIIDKHNGRITVESTVNAGSKFLVTLPKSQEKT</sequence>
<evidence type="ECO:0000256" key="4">
    <source>
        <dbReference type="ARBA" id="ARBA00022475"/>
    </source>
</evidence>
<keyword evidence="7" id="KW-0547">Nucleotide-binding</keyword>
<evidence type="ECO:0000256" key="9">
    <source>
        <dbReference type="ARBA" id="ARBA00022840"/>
    </source>
</evidence>
<dbReference type="SUPFAM" id="SSF55785">
    <property type="entry name" value="PYP-like sensor domain (PAS domain)"/>
    <property type="match status" value="1"/>
</dbReference>
<dbReference type="GO" id="GO:0005886">
    <property type="term" value="C:plasma membrane"/>
    <property type="evidence" value="ECO:0007669"/>
    <property type="project" value="UniProtKB-SubCell"/>
</dbReference>
<name>A0A1F7WXC9_9BACT</name>
<dbReference type="SUPFAM" id="SSF55781">
    <property type="entry name" value="GAF domain-like"/>
    <property type="match status" value="1"/>
</dbReference>
<feature type="domain" description="Histidine kinase" evidence="12">
    <location>
        <begin position="337"/>
        <end position="557"/>
    </location>
</feature>
<keyword evidence="4" id="KW-1003">Cell membrane</keyword>
<dbReference type="STRING" id="1817813.A2008_02475"/>
<dbReference type="SUPFAM" id="SSF47384">
    <property type="entry name" value="Homodimeric domain of signal transducing histidine kinase"/>
    <property type="match status" value="1"/>
</dbReference>
<dbReference type="FunFam" id="1.10.287.130:FF:000008">
    <property type="entry name" value="Two-component sensor histidine kinase"/>
    <property type="match status" value="1"/>
</dbReference>
<accession>A0A1F7WXC9</accession>
<evidence type="ECO:0000256" key="1">
    <source>
        <dbReference type="ARBA" id="ARBA00000085"/>
    </source>
</evidence>
<dbReference type="SUPFAM" id="SSF55874">
    <property type="entry name" value="ATPase domain of HSP90 chaperone/DNA topoisomerase II/histidine kinase"/>
    <property type="match status" value="1"/>
</dbReference>
<dbReference type="PANTHER" id="PTHR45453">
    <property type="entry name" value="PHOSPHATE REGULON SENSOR PROTEIN PHOR"/>
    <property type="match status" value="1"/>
</dbReference>
<evidence type="ECO:0000259" key="12">
    <source>
        <dbReference type="PROSITE" id="PS50109"/>
    </source>
</evidence>
<dbReference type="InterPro" id="IPR029016">
    <property type="entry name" value="GAF-like_dom_sf"/>
</dbReference>
<reference evidence="13 14" key="1">
    <citation type="journal article" date="2016" name="Nat. Commun.">
        <title>Thousands of microbial genomes shed light on interconnected biogeochemical processes in an aquifer system.</title>
        <authorList>
            <person name="Anantharaman K."/>
            <person name="Brown C.T."/>
            <person name="Hug L.A."/>
            <person name="Sharon I."/>
            <person name="Castelle C.J."/>
            <person name="Probst A.J."/>
            <person name="Thomas B.C."/>
            <person name="Singh A."/>
            <person name="Wilkins M.J."/>
            <person name="Karaoz U."/>
            <person name="Brodie E.L."/>
            <person name="Williams K.H."/>
            <person name="Hubbard S.S."/>
            <person name="Banfield J.F."/>
        </authorList>
    </citation>
    <scope>NUCLEOTIDE SEQUENCE [LARGE SCALE GENOMIC DNA]</scope>
</reference>
<dbReference type="InterPro" id="IPR004358">
    <property type="entry name" value="Sig_transdc_His_kin-like_C"/>
</dbReference>
<keyword evidence="11" id="KW-0472">Membrane</keyword>
<keyword evidence="6" id="KW-0808">Transferase</keyword>
<dbReference type="Gene3D" id="3.30.450.20">
    <property type="entry name" value="PAS domain"/>
    <property type="match status" value="1"/>
</dbReference>
<evidence type="ECO:0000256" key="3">
    <source>
        <dbReference type="ARBA" id="ARBA00012438"/>
    </source>
</evidence>
<dbReference type="SMART" id="SM00387">
    <property type="entry name" value="HATPase_c"/>
    <property type="match status" value="1"/>
</dbReference>
<evidence type="ECO:0000313" key="14">
    <source>
        <dbReference type="Proteomes" id="UP000178735"/>
    </source>
</evidence>
<dbReference type="NCBIfam" id="TIGR00229">
    <property type="entry name" value="sensory_box"/>
    <property type="match status" value="1"/>
</dbReference>
<comment type="catalytic activity">
    <reaction evidence="1">
        <text>ATP + protein L-histidine = ADP + protein N-phospho-L-histidine.</text>
        <dbReference type="EC" id="2.7.13.3"/>
    </reaction>
</comment>
<dbReference type="CDD" id="cd00075">
    <property type="entry name" value="HATPase"/>
    <property type="match status" value="1"/>
</dbReference>
<keyword evidence="9" id="KW-0067">ATP-binding</keyword>
<dbReference type="InterPro" id="IPR035965">
    <property type="entry name" value="PAS-like_dom_sf"/>
</dbReference>
<dbReference type="InterPro" id="IPR003018">
    <property type="entry name" value="GAF"/>
</dbReference>
<dbReference type="InterPro" id="IPR036890">
    <property type="entry name" value="HATPase_C_sf"/>
</dbReference>
<comment type="caution">
    <text evidence="13">The sequence shown here is derived from an EMBL/GenBank/DDBJ whole genome shotgun (WGS) entry which is preliminary data.</text>
</comment>
<evidence type="ECO:0000256" key="2">
    <source>
        <dbReference type="ARBA" id="ARBA00004236"/>
    </source>
</evidence>
<keyword evidence="8" id="KW-0418">Kinase</keyword>
<evidence type="ECO:0000256" key="8">
    <source>
        <dbReference type="ARBA" id="ARBA00022777"/>
    </source>
</evidence>